<proteinExistence type="predicted"/>
<dbReference type="AlphaFoldDB" id="A0A3M9NPW9"/>
<evidence type="ECO:0000313" key="3">
    <source>
        <dbReference type="Proteomes" id="UP000267223"/>
    </source>
</evidence>
<sequence>MYYFYSFIFRLDEKMGNLSGKNIQTIKRIISCLLIYHKTYRDKKPAYLLFYYCCIIKLIVIWKIIPLQK</sequence>
<reference evidence="2 3" key="1">
    <citation type="submission" date="2018-11" db="EMBL/GenBank/DDBJ databases">
        <title>Draft genome sequence of Ferruginibacter sp. BO-59.</title>
        <authorList>
            <person name="Im W.T."/>
        </authorList>
    </citation>
    <scope>NUCLEOTIDE SEQUENCE [LARGE SCALE GENOMIC DNA]</scope>
    <source>
        <strain evidence="2 3">BO-59</strain>
    </source>
</reference>
<evidence type="ECO:0000313" key="2">
    <source>
        <dbReference type="EMBL" id="RNI39078.1"/>
    </source>
</evidence>
<comment type="caution">
    <text evidence="2">The sequence shown here is derived from an EMBL/GenBank/DDBJ whole genome shotgun (WGS) entry which is preliminary data.</text>
</comment>
<dbReference type="EMBL" id="RJJR01000002">
    <property type="protein sequence ID" value="RNI39078.1"/>
    <property type="molecule type" value="Genomic_DNA"/>
</dbReference>
<accession>A0A3M9NPW9</accession>
<dbReference type="Proteomes" id="UP000267223">
    <property type="component" value="Unassembled WGS sequence"/>
</dbReference>
<keyword evidence="1" id="KW-0812">Transmembrane</keyword>
<keyword evidence="1" id="KW-0472">Membrane</keyword>
<keyword evidence="3" id="KW-1185">Reference proteome</keyword>
<organism evidence="2 3">
    <name type="scientific">Hanamia caeni</name>
    <dbReference type="NCBI Taxonomy" id="2294116"/>
    <lineage>
        <taxon>Bacteria</taxon>
        <taxon>Pseudomonadati</taxon>
        <taxon>Bacteroidota</taxon>
        <taxon>Chitinophagia</taxon>
        <taxon>Chitinophagales</taxon>
        <taxon>Chitinophagaceae</taxon>
        <taxon>Hanamia</taxon>
    </lineage>
</organism>
<feature type="transmembrane region" description="Helical" evidence="1">
    <location>
        <begin position="46"/>
        <end position="65"/>
    </location>
</feature>
<name>A0A3M9NPW9_9BACT</name>
<keyword evidence="1" id="KW-1133">Transmembrane helix</keyword>
<protein>
    <submittedName>
        <fullName evidence="2">Uncharacterized protein</fullName>
    </submittedName>
</protein>
<evidence type="ECO:0000256" key="1">
    <source>
        <dbReference type="SAM" id="Phobius"/>
    </source>
</evidence>
<gene>
    <name evidence="2" type="ORF">EFY79_05375</name>
</gene>